<dbReference type="OrthoDB" id="245568at2"/>
<feature type="signal peptide" evidence="2">
    <location>
        <begin position="1"/>
        <end position="25"/>
    </location>
</feature>
<dbReference type="PANTHER" id="PTHR35936:SF25">
    <property type="entry name" value="ABC TRANSPORTER SUBSTRATE-BINDING PROTEIN"/>
    <property type="match status" value="1"/>
</dbReference>
<evidence type="ECO:0000313" key="3">
    <source>
        <dbReference type="EMBL" id="GAC16813.1"/>
    </source>
</evidence>
<dbReference type="RefSeq" id="WP_008846615.1">
    <property type="nucleotide sequence ID" value="NZ_BAEN01000076.1"/>
</dbReference>
<comment type="similarity">
    <text evidence="1">Belongs to the bacterial solute-binding protein 3 family.</text>
</comment>
<dbReference type="PANTHER" id="PTHR35936">
    <property type="entry name" value="MEMBRANE-BOUND LYTIC MUREIN TRANSGLYCOSYLASE F"/>
    <property type="match status" value="1"/>
</dbReference>
<organism evidence="3 4">
    <name type="scientific">Aliiglaciecola lipolytica E3</name>
    <dbReference type="NCBI Taxonomy" id="1127673"/>
    <lineage>
        <taxon>Bacteria</taxon>
        <taxon>Pseudomonadati</taxon>
        <taxon>Pseudomonadota</taxon>
        <taxon>Gammaproteobacteria</taxon>
        <taxon>Alteromonadales</taxon>
        <taxon>Alteromonadaceae</taxon>
        <taxon>Aliiglaciecola</taxon>
    </lineage>
</organism>
<dbReference type="Proteomes" id="UP000006334">
    <property type="component" value="Unassembled WGS sequence"/>
</dbReference>
<feature type="chain" id="PRO_5003901209" evidence="2">
    <location>
        <begin position="26"/>
        <end position="254"/>
    </location>
</feature>
<dbReference type="Gene3D" id="3.40.190.10">
    <property type="entry name" value="Periplasmic binding protein-like II"/>
    <property type="match status" value="2"/>
</dbReference>
<dbReference type="STRING" id="1127673.GLIP_4202"/>
<reference evidence="3 4" key="1">
    <citation type="journal article" date="2017" name="Antonie Van Leeuwenhoek">
        <title>Rhizobium rhizosphaerae sp. nov., a novel species isolated from rice rhizosphere.</title>
        <authorList>
            <person name="Zhao J.J."/>
            <person name="Zhang J."/>
            <person name="Zhang R.J."/>
            <person name="Zhang C.W."/>
            <person name="Yin H.Q."/>
            <person name="Zhang X.X."/>
        </authorList>
    </citation>
    <scope>NUCLEOTIDE SEQUENCE [LARGE SCALE GENOMIC DNA]</scope>
    <source>
        <strain evidence="3 4">E3</strain>
    </source>
</reference>
<keyword evidence="2" id="KW-0732">Signal</keyword>
<dbReference type="EMBL" id="BAEN01000076">
    <property type="protein sequence ID" value="GAC16813.1"/>
    <property type="molecule type" value="Genomic_DNA"/>
</dbReference>
<sequence>MGRLKLKKATFCLFLMLFCSSLSYAQQKSQLTLATTHWCPYTCGDGEFRHGTIGVYIQSLLKELSVELNIEYYPWSRAILLAKHGQVDGLLTATYQEAPSLTFTDIPVSYYQMCFFTKRNTNWRYTNPIVLGNLKLAVIQDYGYGEPVDTFLRQTPGVIAISGSAGTQRLIDFLRKSRVDIIIEDDAVYNWAARHHDLDVSEIRNAGCLPSTPFYLALYPSEENLKLIKQLNQVLRLPKNQQRLQQIMAIYSES</sequence>
<protein>
    <submittedName>
        <fullName evidence="3">Uncharacterized protein</fullName>
    </submittedName>
</protein>
<evidence type="ECO:0000313" key="4">
    <source>
        <dbReference type="Proteomes" id="UP000006334"/>
    </source>
</evidence>
<dbReference type="eggNOG" id="COG0834">
    <property type="taxonomic scope" value="Bacteria"/>
</dbReference>
<name>K6YJQ1_9ALTE</name>
<evidence type="ECO:0000256" key="2">
    <source>
        <dbReference type="SAM" id="SignalP"/>
    </source>
</evidence>
<comment type="caution">
    <text evidence="3">The sequence shown here is derived from an EMBL/GenBank/DDBJ whole genome shotgun (WGS) entry which is preliminary data.</text>
</comment>
<keyword evidence="4" id="KW-1185">Reference proteome</keyword>
<evidence type="ECO:0000256" key="1">
    <source>
        <dbReference type="ARBA" id="ARBA00010333"/>
    </source>
</evidence>
<proteinExistence type="inferred from homology"/>
<gene>
    <name evidence="3" type="ORF">GLIP_4202</name>
</gene>
<dbReference type="SUPFAM" id="SSF53850">
    <property type="entry name" value="Periplasmic binding protein-like II"/>
    <property type="match status" value="1"/>
</dbReference>
<dbReference type="AlphaFoldDB" id="K6YJQ1"/>
<accession>K6YJQ1</accession>